<dbReference type="AlphaFoldDB" id="K5X9J8"/>
<dbReference type="EMBL" id="JH930469">
    <property type="protein sequence ID" value="EKM59577.1"/>
    <property type="molecule type" value="Genomic_DNA"/>
</dbReference>
<evidence type="ECO:0000313" key="2">
    <source>
        <dbReference type="EMBL" id="EKM59577.1"/>
    </source>
</evidence>
<protein>
    <submittedName>
        <fullName evidence="2">Uncharacterized protein</fullName>
    </submittedName>
</protein>
<proteinExistence type="predicted"/>
<organism evidence="2 3">
    <name type="scientific">Phanerochaete carnosa (strain HHB-10118-sp)</name>
    <name type="common">White-rot fungus</name>
    <name type="synonym">Peniophora carnosa</name>
    <dbReference type="NCBI Taxonomy" id="650164"/>
    <lineage>
        <taxon>Eukaryota</taxon>
        <taxon>Fungi</taxon>
        <taxon>Dikarya</taxon>
        <taxon>Basidiomycota</taxon>
        <taxon>Agaricomycotina</taxon>
        <taxon>Agaricomycetes</taxon>
        <taxon>Polyporales</taxon>
        <taxon>Phanerochaetaceae</taxon>
        <taxon>Phanerochaete</taxon>
    </lineage>
</organism>
<dbReference type="OrthoDB" id="10671967at2759"/>
<evidence type="ECO:0000256" key="1">
    <source>
        <dbReference type="SAM" id="MobiDB-lite"/>
    </source>
</evidence>
<evidence type="ECO:0000313" key="3">
    <source>
        <dbReference type="Proteomes" id="UP000008370"/>
    </source>
</evidence>
<keyword evidence="3" id="KW-1185">Reference proteome</keyword>
<gene>
    <name evidence="2" type="ORF">PHACADRAFT_205795</name>
</gene>
<dbReference type="RefSeq" id="XP_007392135.1">
    <property type="nucleotide sequence ID" value="XM_007392073.1"/>
</dbReference>
<name>K5X9J8_PHACS</name>
<dbReference type="HOGENOM" id="CLU_1042460_0_0_1"/>
<dbReference type="InParanoid" id="K5X9J8"/>
<reference evidence="2 3" key="1">
    <citation type="journal article" date="2012" name="BMC Genomics">
        <title>Comparative genomics of the white-rot fungi, Phanerochaete carnosa and P. chrysosporium, to elucidate the genetic basis of the distinct wood types they colonize.</title>
        <authorList>
            <person name="Suzuki H."/>
            <person name="MacDonald J."/>
            <person name="Syed K."/>
            <person name="Salamov A."/>
            <person name="Hori C."/>
            <person name="Aerts A."/>
            <person name="Henrissat B."/>
            <person name="Wiebenga A."/>
            <person name="vanKuyk P.A."/>
            <person name="Barry K."/>
            <person name="Lindquist E."/>
            <person name="LaButti K."/>
            <person name="Lapidus A."/>
            <person name="Lucas S."/>
            <person name="Coutinho P."/>
            <person name="Gong Y."/>
            <person name="Samejima M."/>
            <person name="Mahadevan R."/>
            <person name="Abou-Zaid M."/>
            <person name="de Vries R.P."/>
            <person name="Igarashi K."/>
            <person name="Yadav J.S."/>
            <person name="Grigoriev I.V."/>
            <person name="Master E.R."/>
        </authorList>
    </citation>
    <scope>NUCLEOTIDE SEQUENCE [LARGE SCALE GENOMIC DNA]</scope>
    <source>
        <strain evidence="2 3">HHB-10118-sp</strain>
    </source>
</reference>
<sequence>MPPALDTMPLFPPPTRSTLRQMGQQYAMGLSHNKPRYNKALRTLRKFVNEHLDVTKMWHEQDEAMVALYTLEASKADKLLTLYEASWPAVYYAKKRLRRLQQRRNQPGRGSSEVIEIDESTDGEEPHRDDEDVNTAPHLVPVKPRKNMASKLKVSSQSIQASTSQLPSVSGSSNQDSSVAGSSIIASMSAFRSYLDDLDPVLARHFEQLWSAGINCEDHLKLLLGFPWREKERFLLEHCDIKTPIQAFDVCLALEKARAKLSVDIRD</sequence>
<dbReference type="KEGG" id="pco:PHACADRAFT_205795"/>
<accession>K5X9J8</accession>
<dbReference type="GeneID" id="18912387"/>
<dbReference type="Proteomes" id="UP000008370">
    <property type="component" value="Unassembled WGS sequence"/>
</dbReference>
<feature type="region of interest" description="Disordered" evidence="1">
    <location>
        <begin position="101"/>
        <end position="144"/>
    </location>
</feature>